<accession>A0A8H2VS80</accession>
<feature type="domain" description="Ubiquitin-like" evidence="1">
    <location>
        <begin position="396"/>
        <end position="475"/>
    </location>
</feature>
<dbReference type="EMBL" id="CAJHIA010000011">
    <property type="protein sequence ID" value="CAD6443802.1"/>
    <property type="molecule type" value="Genomic_DNA"/>
</dbReference>
<dbReference type="PANTHER" id="PTHR38886">
    <property type="entry name" value="SESA DOMAIN-CONTAINING PROTEIN"/>
    <property type="match status" value="1"/>
</dbReference>
<dbReference type="OrthoDB" id="3045089at2759"/>
<dbReference type="PANTHER" id="PTHR38886:SF1">
    <property type="entry name" value="NACHT-NTPASE AND P-LOOP NTPASES N-TERMINAL DOMAIN-CONTAINING PROTEIN"/>
    <property type="match status" value="1"/>
</dbReference>
<dbReference type="InterPro" id="IPR054464">
    <property type="entry name" value="ULD_fung"/>
</dbReference>
<dbReference type="Proteomes" id="UP000624404">
    <property type="component" value="Unassembled WGS sequence"/>
</dbReference>
<proteinExistence type="predicted"/>
<name>A0A8H2VS80_9HELO</name>
<evidence type="ECO:0000313" key="3">
    <source>
        <dbReference type="Proteomes" id="UP000624404"/>
    </source>
</evidence>
<keyword evidence="3" id="KW-1185">Reference proteome</keyword>
<comment type="caution">
    <text evidence="2">The sequence shown here is derived from an EMBL/GenBank/DDBJ whole genome shotgun (WGS) entry which is preliminary data.</text>
</comment>
<evidence type="ECO:0000313" key="2">
    <source>
        <dbReference type="EMBL" id="CAD6443802.1"/>
    </source>
</evidence>
<gene>
    <name evidence="2" type="ORF">SCLTRI_LOCUS3594</name>
</gene>
<protein>
    <submittedName>
        <fullName evidence="2">31ec964e-28cd-4564-90bf-c764b8c3d11e</fullName>
    </submittedName>
</protein>
<dbReference type="Pfam" id="PF22893">
    <property type="entry name" value="ULD_2"/>
    <property type="match status" value="1"/>
</dbReference>
<reference evidence="2" key="1">
    <citation type="submission" date="2020-10" db="EMBL/GenBank/DDBJ databases">
        <authorList>
            <person name="Kusch S."/>
        </authorList>
    </citation>
    <scope>NUCLEOTIDE SEQUENCE</scope>
    <source>
        <strain evidence="2">SwB9</strain>
    </source>
</reference>
<sequence>MAAFGWSVGDLVSAISVVAKVSKALKDAGGAVDDYHETILFLESLKITLTTLHGLYEANVDPNVLSGLQSQLELVQKPIDTFTKKIKRELGSALDGTKKDKGVRTKLKRTAGQLEWAFSLHEQSQELNRKILVPLSGIQIQLGIHIHSVLLTVTNDISAKVEQRINDALPVLLQRSLASITALEYRRHADQRDTNRAIYRKIESLSQILTDSVKQSLNKSQQKDKLQSQTLEDLSSLIVKAIDRIDERLQDSVHNPAKMSASTYPFSHEPQICSSPFIPSETICRARPKSSEIHVNDGSSLELAESLHKGMIQKNTGISIANVVGSNYVKQQSIDQSLVAPKQAWVEATMHFRQFVSLLVQAFREYFIGLWPMFACLLYQAKLMQRCISQLPSLLSKENITFVDALGRSRRIPYVTYGHWETFNNFVLADFRKIPGESHVQKSRYQLIASDGFTTLDQFNWKRFVVPNADISMVVHLSLSVSDPKCPKCKSTSNINVHRGIRQGLTICDNPNCQLTYRLVPYNDGQSPQTRLSSKHLDTSSEVHAWLEVANSLKRVEYANMREKVNAIALTDASNNPQFQSNGPEPYRHLLGVKRIKDQQSYIGDEIRAHTGALKERKQETTEFELYFKSVQCSIFPQKCELCGFSDFKYPSEVPEHMLQAHTCIYTCLFDFAGCKYAFARKDQWECHVKSEHLNWLCDIDQCPNERLHPVNHYKKNWYAKSKPRHALALKKRADSANAILRASLGKKKSLASKLNCPIKECGRAFGGDTCWDDRMEHIGEHIIDNTIAVAGYLCSQPFLDNTIDELFVEWALSEHIVEKVRRNFRLVTPE</sequence>
<evidence type="ECO:0000259" key="1">
    <source>
        <dbReference type="Pfam" id="PF22893"/>
    </source>
</evidence>
<dbReference type="AlphaFoldDB" id="A0A8H2VS80"/>
<organism evidence="2 3">
    <name type="scientific">Sclerotinia trifoliorum</name>
    <dbReference type="NCBI Taxonomy" id="28548"/>
    <lineage>
        <taxon>Eukaryota</taxon>
        <taxon>Fungi</taxon>
        <taxon>Dikarya</taxon>
        <taxon>Ascomycota</taxon>
        <taxon>Pezizomycotina</taxon>
        <taxon>Leotiomycetes</taxon>
        <taxon>Helotiales</taxon>
        <taxon>Sclerotiniaceae</taxon>
        <taxon>Sclerotinia</taxon>
    </lineage>
</organism>